<feature type="transmembrane region" description="Helical" evidence="1">
    <location>
        <begin position="181"/>
        <end position="204"/>
    </location>
</feature>
<feature type="transmembrane region" description="Helical" evidence="1">
    <location>
        <begin position="138"/>
        <end position="161"/>
    </location>
</feature>
<protein>
    <submittedName>
        <fullName evidence="2">Uncharacterized protein</fullName>
    </submittedName>
</protein>
<reference evidence="2" key="1">
    <citation type="journal article" date="2014" name="Int. J. Syst. Evol. Microbiol.">
        <title>Complete genome sequence of Corynebacterium casei LMG S-19264T (=DSM 44701T), isolated from a smear-ripened cheese.</title>
        <authorList>
            <consortium name="US DOE Joint Genome Institute (JGI-PGF)"/>
            <person name="Walter F."/>
            <person name="Albersmeier A."/>
            <person name="Kalinowski J."/>
            <person name="Ruckert C."/>
        </authorList>
    </citation>
    <scope>NUCLEOTIDE SEQUENCE</scope>
    <source>
        <strain evidence="2">JCM 17820</strain>
    </source>
</reference>
<accession>A0A830GGR3</accession>
<organism evidence="2 3">
    <name type="scientific">Haloarcula pellucida</name>
    <dbReference type="NCBI Taxonomy" id="1427151"/>
    <lineage>
        <taxon>Archaea</taxon>
        <taxon>Methanobacteriati</taxon>
        <taxon>Methanobacteriota</taxon>
        <taxon>Stenosarchaea group</taxon>
        <taxon>Halobacteria</taxon>
        <taxon>Halobacteriales</taxon>
        <taxon>Haloarculaceae</taxon>
        <taxon>Haloarcula</taxon>
    </lineage>
</organism>
<feature type="transmembrane region" description="Helical" evidence="1">
    <location>
        <begin position="6"/>
        <end position="23"/>
    </location>
</feature>
<evidence type="ECO:0000256" key="1">
    <source>
        <dbReference type="SAM" id="Phobius"/>
    </source>
</evidence>
<keyword evidence="1" id="KW-0472">Membrane</keyword>
<evidence type="ECO:0000313" key="2">
    <source>
        <dbReference type="EMBL" id="GGN85537.1"/>
    </source>
</evidence>
<comment type="caution">
    <text evidence="2">The sequence shown here is derived from an EMBL/GenBank/DDBJ whole genome shotgun (WGS) entry which is preliminary data.</text>
</comment>
<gene>
    <name evidence="2" type="ORF">GCM10009030_02120</name>
</gene>
<dbReference type="RefSeq" id="WP_188993748.1">
    <property type="nucleotide sequence ID" value="NZ_BMOU01000001.1"/>
</dbReference>
<dbReference type="AlphaFoldDB" id="A0A830GGR3"/>
<feature type="transmembrane region" description="Helical" evidence="1">
    <location>
        <begin position="105"/>
        <end position="126"/>
    </location>
</feature>
<keyword evidence="1" id="KW-1133">Transmembrane helix</keyword>
<dbReference type="Proteomes" id="UP000605784">
    <property type="component" value="Unassembled WGS sequence"/>
</dbReference>
<dbReference type="EMBL" id="BMOU01000001">
    <property type="protein sequence ID" value="GGN85537.1"/>
    <property type="molecule type" value="Genomic_DNA"/>
</dbReference>
<feature type="transmembrane region" description="Helical" evidence="1">
    <location>
        <begin position="75"/>
        <end position="93"/>
    </location>
</feature>
<keyword evidence="1" id="KW-0812">Transmembrane</keyword>
<evidence type="ECO:0000313" key="3">
    <source>
        <dbReference type="Proteomes" id="UP000605784"/>
    </source>
</evidence>
<reference evidence="2" key="2">
    <citation type="submission" date="2020-09" db="EMBL/GenBank/DDBJ databases">
        <authorList>
            <person name="Sun Q."/>
            <person name="Ohkuma M."/>
        </authorList>
    </citation>
    <scope>NUCLEOTIDE SEQUENCE</scope>
    <source>
        <strain evidence="2">JCM 17820</strain>
    </source>
</reference>
<name>A0A830GGR3_9EURY</name>
<sequence length="214" mass="24130">MNRQFVEFLLLLPIVSLLAIRWAHHIYFKCTQYHELADPGGWFHRVYYRITKDEDIQIEKCGESFWIKVWHVTKYTIIASLFLSVAVTVGYLVQDVEVTAETILSIYLTAVVLNLVIRFASLATFGRLQEGGRKRVQSFGYAFTVSTFHAGVFLFAVAIVSPNQSAAINPSLITGVELHHALIAVFVPAVLAMISESVLALVNIRGQHKDEYDK</sequence>
<keyword evidence="3" id="KW-1185">Reference proteome</keyword>
<proteinExistence type="predicted"/>